<dbReference type="EMBL" id="CP075546">
    <property type="protein sequence ID" value="QVV88390.1"/>
    <property type="molecule type" value="Genomic_DNA"/>
</dbReference>
<keyword evidence="6" id="KW-1185">Reference proteome</keyword>
<dbReference type="Proteomes" id="UP000680656">
    <property type="component" value="Chromosome"/>
</dbReference>
<dbReference type="InterPro" id="IPR052021">
    <property type="entry name" value="Type-I_RS_S_subunit"/>
</dbReference>
<dbReference type="GO" id="GO:0004519">
    <property type="term" value="F:endonuclease activity"/>
    <property type="evidence" value="ECO:0007669"/>
    <property type="project" value="UniProtKB-KW"/>
</dbReference>
<comment type="similarity">
    <text evidence="1">Belongs to the type-I restriction system S methylase family.</text>
</comment>
<keyword evidence="5" id="KW-0255">Endonuclease</keyword>
<evidence type="ECO:0000259" key="4">
    <source>
        <dbReference type="Pfam" id="PF01420"/>
    </source>
</evidence>
<name>A0A8E7AX45_9EURY</name>
<dbReference type="GO" id="GO:0009307">
    <property type="term" value="P:DNA restriction-modification system"/>
    <property type="evidence" value="ECO:0007669"/>
    <property type="project" value="UniProtKB-KW"/>
</dbReference>
<dbReference type="SUPFAM" id="SSF116734">
    <property type="entry name" value="DNA methylase specificity domain"/>
    <property type="match status" value="2"/>
</dbReference>
<dbReference type="CDD" id="cd17293">
    <property type="entry name" value="RMtype1_S_Ppo21ORF8840P_TRD1-CR1_like"/>
    <property type="match status" value="1"/>
</dbReference>
<reference evidence="5 6" key="1">
    <citation type="submission" date="2021-05" db="EMBL/GenBank/DDBJ databases">
        <title>A novel Methanospirillum isolate from a pyrite-forming mixed culture.</title>
        <authorList>
            <person name="Bunk B."/>
            <person name="Sproer C."/>
            <person name="Spring S."/>
            <person name="Pester M."/>
        </authorList>
    </citation>
    <scope>NUCLEOTIDE SEQUENCE [LARGE SCALE GENOMIC DNA]</scope>
    <source>
        <strain evidence="5 6">J.3.6.1-F.2.7.3</strain>
    </source>
</reference>
<organism evidence="5 6">
    <name type="scientific">Methanospirillum purgamenti</name>
    <dbReference type="NCBI Taxonomy" id="2834276"/>
    <lineage>
        <taxon>Archaea</taxon>
        <taxon>Methanobacteriati</taxon>
        <taxon>Methanobacteriota</taxon>
        <taxon>Stenosarchaea group</taxon>
        <taxon>Methanomicrobia</taxon>
        <taxon>Methanomicrobiales</taxon>
        <taxon>Methanospirillaceae</taxon>
        <taxon>Methanospirillum</taxon>
    </lineage>
</organism>
<dbReference type="PANTHER" id="PTHR30408">
    <property type="entry name" value="TYPE-1 RESTRICTION ENZYME ECOKI SPECIFICITY PROTEIN"/>
    <property type="match status" value="1"/>
</dbReference>
<feature type="domain" description="Type I restriction modification DNA specificity" evidence="4">
    <location>
        <begin position="3"/>
        <end position="174"/>
    </location>
</feature>
<evidence type="ECO:0000256" key="2">
    <source>
        <dbReference type="ARBA" id="ARBA00022747"/>
    </source>
</evidence>
<dbReference type="CDD" id="cd17522">
    <property type="entry name" value="RMtype1_S_MjaORF1531P-TRD1-CR1_like"/>
    <property type="match status" value="1"/>
</dbReference>
<dbReference type="Pfam" id="PF01420">
    <property type="entry name" value="Methylase_S"/>
    <property type="match status" value="2"/>
</dbReference>
<dbReference type="InterPro" id="IPR044946">
    <property type="entry name" value="Restrct_endonuc_typeI_TRD_sf"/>
</dbReference>
<gene>
    <name evidence="5" type="ORF">KHC33_13820</name>
</gene>
<dbReference type="KEGG" id="mrtj:KHC33_13820"/>
<dbReference type="EC" id="3.1.21.-" evidence="5"/>
<dbReference type="PANTHER" id="PTHR30408:SF12">
    <property type="entry name" value="TYPE I RESTRICTION ENZYME MJAVIII SPECIFICITY SUBUNIT"/>
    <property type="match status" value="1"/>
</dbReference>
<evidence type="ECO:0000313" key="6">
    <source>
        <dbReference type="Proteomes" id="UP000680656"/>
    </source>
</evidence>
<evidence type="ECO:0000256" key="1">
    <source>
        <dbReference type="ARBA" id="ARBA00010923"/>
    </source>
</evidence>
<keyword evidence="2" id="KW-0680">Restriction system</keyword>
<feature type="domain" description="Type I restriction modification DNA specificity" evidence="4">
    <location>
        <begin position="199"/>
        <end position="364"/>
    </location>
</feature>
<sequence length="390" mass="43931">MNKINIGSLFQFIRNGMNIKQDKSGLGLPITRIETISEAVIDSTRVGYANLTEKEASSWFLENGDILFSHINSVQHIGKCAIYRGLPNPLVHGMNLLCFRCDQTKLYPEYAKYLLQSKQFRVQLSTCIKKAVNQASVSIRDIQDIVVVVPSLPEQQRIAKILDQADALRAKRLATLSMLDTLTQSLFLDMFGDPVLNTKNWPRKYINDIATVVTGNTPPRVNPQYYGDEIEWIKSDNINTPNYYLTRAEEGLSKLGCQIGRIVPAGSILVTCIAGSPECIGNSAMADRDVAFNQQINALIPNQGNAHFIYNQLQIGKKLIQQASTKGMKGIVSKSRFERIEIIWPPDTIQERFAKKVITIQEEIGKQRDSFRMFDELFTSLQHRSFNGVL</sequence>
<dbReference type="AlphaFoldDB" id="A0A8E7AX45"/>
<dbReference type="REBASE" id="510563">
    <property type="entry name" value="S.Msp273IV"/>
</dbReference>
<dbReference type="GO" id="GO:0003677">
    <property type="term" value="F:DNA binding"/>
    <property type="evidence" value="ECO:0007669"/>
    <property type="project" value="UniProtKB-KW"/>
</dbReference>
<dbReference type="GO" id="GO:0016787">
    <property type="term" value="F:hydrolase activity"/>
    <property type="evidence" value="ECO:0007669"/>
    <property type="project" value="UniProtKB-KW"/>
</dbReference>
<keyword evidence="3" id="KW-0238">DNA-binding</keyword>
<keyword evidence="5" id="KW-0540">Nuclease</keyword>
<protein>
    <submittedName>
        <fullName evidence="5">Restriction endonuclease subunit S</fullName>
        <ecNumber evidence="5">3.1.21.-</ecNumber>
    </submittedName>
</protein>
<dbReference type="GeneID" id="65098282"/>
<keyword evidence="5" id="KW-0378">Hydrolase</keyword>
<evidence type="ECO:0000313" key="5">
    <source>
        <dbReference type="EMBL" id="QVV88390.1"/>
    </source>
</evidence>
<accession>A0A8E7AX45</accession>
<dbReference type="Gene3D" id="3.90.220.20">
    <property type="entry name" value="DNA methylase specificity domains"/>
    <property type="match status" value="2"/>
</dbReference>
<dbReference type="RefSeq" id="WP_214419200.1">
    <property type="nucleotide sequence ID" value="NZ_CP075546.1"/>
</dbReference>
<proteinExistence type="inferred from homology"/>
<evidence type="ECO:0000256" key="3">
    <source>
        <dbReference type="ARBA" id="ARBA00023125"/>
    </source>
</evidence>
<dbReference type="InterPro" id="IPR000055">
    <property type="entry name" value="Restrct_endonuc_typeI_TRD"/>
</dbReference>